<dbReference type="OrthoDB" id="1928390at2759"/>
<sequence length="161" mass="18555">MISEPNLPPILTKPTREITQAASSHFKNKINSSVDSPTENLSTQPNKIKTTNPPTRKSVSRSRRLKIKNRKMETCGRKGWKDEKKTCNCFYSESFAMVKASFDPEKDFRDSMKEMIVENNIRASKELEQLLACYLSLNSSQYHDLIIKAFEQIWFTMPISS</sequence>
<comment type="function">
    <text evidence="6">Transcriptional repressor that regulates multiple aspects of plant growth and development.</text>
</comment>
<organism evidence="9 10">
    <name type="scientific">Dorcoceras hygrometricum</name>
    <dbReference type="NCBI Taxonomy" id="472368"/>
    <lineage>
        <taxon>Eukaryota</taxon>
        <taxon>Viridiplantae</taxon>
        <taxon>Streptophyta</taxon>
        <taxon>Embryophyta</taxon>
        <taxon>Tracheophyta</taxon>
        <taxon>Spermatophyta</taxon>
        <taxon>Magnoliopsida</taxon>
        <taxon>eudicotyledons</taxon>
        <taxon>Gunneridae</taxon>
        <taxon>Pentapetalae</taxon>
        <taxon>asterids</taxon>
        <taxon>lamiids</taxon>
        <taxon>Lamiales</taxon>
        <taxon>Gesneriaceae</taxon>
        <taxon>Didymocarpoideae</taxon>
        <taxon>Trichosporeae</taxon>
        <taxon>Loxocarpinae</taxon>
        <taxon>Dorcoceras</taxon>
    </lineage>
</organism>
<dbReference type="PROSITE" id="PS51754">
    <property type="entry name" value="OVATE"/>
    <property type="match status" value="1"/>
</dbReference>
<keyword evidence="10" id="KW-1185">Reference proteome</keyword>
<reference evidence="9 10" key="1">
    <citation type="journal article" date="2015" name="Proc. Natl. Acad. Sci. U.S.A.">
        <title>The resurrection genome of Boea hygrometrica: A blueprint for survival of dehydration.</title>
        <authorList>
            <person name="Xiao L."/>
            <person name="Yang G."/>
            <person name="Zhang L."/>
            <person name="Yang X."/>
            <person name="Zhao S."/>
            <person name="Ji Z."/>
            <person name="Zhou Q."/>
            <person name="Hu M."/>
            <person name="Wang Y."/>
            <person name="Chen M."/>
            <person name="Xu Y."/>
            <person name="Jin H."/>
            <person name="Xiao X."/>
            <person name="Hu G."/>
            <person name="Bao F."/>
            <person name="Hu Y."/>
            <person name="Wan P."/>
            <person name="Li L."/>
            <person name="Deng X."/>
            <person name="Kuang T."/>
            <person name="Xiang C."/>
            <person name="Zhu J.K."/>
            <person name="Oliver M.J."/>
            <person name="He Y."/>
        </authorList>
    </citation>
    <scope>NUCLEOTIDE SEQUENCE [LARGE SCALE GENOMIC DNA]</scope>
    <source>
        <strain evidence="10">cv. XS01</strain>
    </source>
</reference>
<evidence type="ECO:0000256" key="4">
    <source>
        <dbReference type="ARBA" id="ARBA00023163"/>
    </source>
</evidence>
<evidence type="ECO:0000256" key="2">
    <source>
        <dbReference type="ARBA" id="ARBA00022491"/>
    </source>
</evidence>
<dbReference type="PANTHER" id="PTHR33057">
    <property type="entry name" value="TRANSCRIPTION REPRESSOR OFP7-RELATED"/>
    <property type="match status" value="1"/>
</dbReference>
<keyword evidence="4 6" id="KW-0804">Transcription</keyword>
<dbReference type="NCBIfam" id="TIGR01568">
    <property type="entry name" value="A_thal_3678"/>
    <property type="match status" value="1"/>
</dbReference>
<accession>A0A2Z7AV49</accession>
<feature type="compositionally biased region" description="Polar residues" evidence="7">
    <location>
        <begin position="17"/>
        <end position="57"/>
    </location>
</feature>
<dbReference type="Proteomes" id="UP000250235">
    <property type="component" value="Unassembled WGS sequence"/>
</dbReference>
<name>A0A2Z7AV49_9LAMI</name>
<evidence type="ECO:0000313" key="9">
    <source>
        <dbReference type="EMBL" id="KZV25781.1"/>
    </source>
</evidence>
<dbReference type="InterPro" id="IPR006458">
    <property type="entry name" value="Ovate_C"/>
</dbReference>
<comment type="subcellular location">
    <subcellularLocation>
        <location evidence="1 6">Nucleus</location>
    </subcellularLocation>
</comment>
<dbReference type="AlphaFoldDB" id="A0A2Z7AV49"/>
<keyword evidence="5 6" id="KW-0539">Nucleus</keyword>
<dbReference type="EMBL" id="KV011838">
    <property type="protein sequence ID" value="KZV25781.1"/>
    <property type="molecule type" value="Genomic_DNA"/>
</dbReference>
<evidence type="ECO:0000259" key="8">
    <source>
        <dbReference type="PROSITE" id="PS51754"/>
    </source>
</evidence>
<dbReference type="InterPro" id="IPR038933">
    <property type="entry name" value="Ovate"/>
</dbReference>
<gene>
    <name evidence="9" type="ORF">F511_04842</name>
</gene>
<dbReference type="GO" id="GO:0005634">
    <property type="term" value="C:nucleus"/>
    <property type="evidence" value="ECO:0007669"/>
    <property type="project" value="UniProtKB-SubCell"/>
</dbReference>
<evidence type="ECO:0000256" key="6">
    <source>
        <dbReference type="RuleBase" id="RU367028"/>
    </source>
</evidence>
<dbReference type="PANTHER" id="PTHR33057:SF128">
    <property type="entry name" value="TRANSCRIPTION REPRESSOR OFP3"/>
    <property type="match status" value="1"/>
</dbReference>
<protein>
    <recommendedName>
        <fullName evidence="6">Transcription repressor</fullName>
    </recommendedName>
    <alternativeName>
        <fullName evidence="6">Ovate family protein</fullName>
    </alternativeName>
</protein>
<dbReference type="Pfam" id="PF04844">
    <property type="entry name" value="Ovate"/>
    <property type="match status" value="1"/>
</dbReference>
<evidence type="ECO:0000256" key="3">
    <source>
        <dbReference type="ARBA" id="ARBA00023015"/>
    </source>
</evidence>
<feature type="region of interest" description="Disordered" evidence="7">
    <location>
        <begin position="1"/>
        <end position="68"/>
    </location>
</feature>
<feature type="domain" description="OVATE" evidence="8">
    <location>
        <begin position="97"/>
        <end position="156"/>
    </location>
</feature>
<evidence type="ECO:0000313" key="10">
    <source>
        <dbReference type="Proteomes" id="UP000250235"/>
    </source>
</evidence>
<feature type="compositionally biased region" description="Basic residues" evidence="7">
    <location>
        <begin position="58"/>
        <end position="68"/>
    </location>
</feature>
<dbReference type="GO" id="GO:0045892">
    <property type="term" value="P:negative regulation of DNA-templated transcription"/>
    <property type="evidence" value="ECO:0007669"/>
    <property type="project" value="UniProtKB-UniRule"/>
</dbReference>
<evidence type="ECO:0000256" key="1">
    <source>
        <dbReference type="ARBA" id="ARBA00004123"/>
    </source>
</evidence>
<keyword evidence="3 6" id="KW-0805">Transcription regulation</keyword>
<proteinExistence type="predicted"/>
<evidence type="ECO:0000256" key="7">
    <source>
        <dbReference type="SAM" id="MobiDB-lite"/>
    </source>
</evidence>
<evidence type="ECO:0000256" key="5">
    <source>
        <dbReference type="ARBA" id="ARBA00023242"/>
    </source>
</evidence>
<keyword evidence="2 6" id="KW-0678">Repressor</keyword>